<feature type="signal peptide" evidence="1">
    <location>
        <begin position="1"/>
        <end position="30"/>
    </location>
</feature>
<feature type="chain" id="PRO_5029014025" description="DUF4412 domain-containing protein" evidence="1">
    <location>
        <begin position="31"/>
        <end position="234"/>
    </location>
</feature>
<organism evidence="2 3">
    <name type="scientific">Croceimicrobium hydrocarbonivorans</name>
    <dbReference type="NCBI Taxonomy" id="2761580"/>
    <lineage>
        <taxon>Bacteria</taxon>
        <taxon>Pseudomonadati</taxon>
        <taxon>Bacteroidota</taxon>
        <taxon>Flavobacteriia</taxon>
        <taxon>Flavobacteriales</taxon>
        <taxon>Owenweeksiaceae</taxon>
        <taxon>Croceimicrobium</taxon>
    </lineage>
</organism>
<dbReference type="KEGG" id="chyd:H4K34_09715"/>
<evidence type="ECO:0000313" key="3">
    <source>
        <dbReference type="Proteomes" id="UP000516305"/>
    </source>
</evidence>
<name>A0A7H0VAB2_9FLAO</name>
<dbReference type="EMBL" id="CP060139">
    <property type="protein sequence ID" value="QNR22660.1"/>
    <property type="molecule type" value="Genomic_DNA"/>
</dbReference>
<keyword evidence="3" id="KW-1185">Reference proteome</keyword>
<dbReference type="RefSeq" id="WP_210757227.1">
    <property type="nucleotide sequence ID" value="NZ_CP060139.1"/>
</dbReference>
<keyword evidence="1" id="KW-0732">Signal</keyword>
<protein>
    <recommendedName>
        <fullName evidence="4">DUF4412 domain-containing protein</fullName>
    </recommendedName>
</protein>
<gene>
    <name evidence="2" type="ORF">H4K34_09715</name>
</gene>
<accession>A0A7H0VAB2</accession>
<proteinExistence type="predicted"/>
<evidence type="ECO:0000256" key="1">
    <source>
        <dbReference type="SAM" id="SignalP"/>
    </source>
</evidence>
<dbReference type="Proteomes" id="UP000516305">
    <property type="component" value="Chromosome"/>
</dbReference>
<sequence>MGGNFTFIPIALKRILTGLLLLFLCQAAMAQDFYRISGNFSIKSKDDSIYSLTRGSFYYDLNYKKVVYELTFPEKEIWVLSDSMIFRMRGDTLFEKTEGASIVEFSIFHLILNNKLHDYGLKESIYNLKEVEKKKDMIIYTWAPPMVMSSMLGKVLLSQQDKRLYGLIFLNKDEEVLRKQFFRSYTNISGLEFPSEIVDLVYVEGLEIVQKTNYKNIKVNESGNNAMYNYPIPE</sequence>
<dbReference type="AlphaFoldDB" id="A0A7H0VAB2"/>
<evidence type="ECO:0000313" key="2">
    <source>
        <dbReference type="EMBL" id="QNR22660.1"/>
    </source>
</evidence>
<evidence type="ECO:0008006" key="4">
    <source>
        <dbReference type="Google" id="ProtNLM"/>
    </source>
</evidence>
<reference evidence="2 3" key="1">
    <citation type="submission" date="2020-08" db="EMBL/GenBank/DDBJ databases">
        <title>Croceimicrobium hydrocarbonivorans gen. nov., sp. nov., a novel marine bacterium isolated from a bacterial consortium that degrades polyethylene terephthalate.</title>
        <authorList>
            <person name="Liu R."/>
        </authorList>
    </citation>
    <scope>NUCLEOTIDE SEQUENCE [LARGE SCALE GENOMIC DNA]</scope>
    <source>
        <strain evidence="2 3">A20-9</strain>
    </source>
</reference>